<dbReference type="HOGENOM" id="CLU_2282065_0_0_1"/>
<protein>
    <submittedName>
        <fullName evidence="1">Uncharacterized protein</fullName>
    </submittedName>
</protein>
<reference evidence="2" key="1">
    <citation type="submission" date="2013-06" db="EMBL/GenBank/DDBJ databases">
        <authorList>
            <person name="Zhao Q."/>
        </authorList>
    </citation>
    <scope>NUCLEOTIDE SEQUENCE</scope>
    <source>
        <strain evidence="2">cv. W1943</strain>
    </source>
</reference>
<evidence type="ECO:0000313" key="1">
    <source>
        <dbReference type="EnsemblPlants" id="ORUFI03G24880.1"/>
    </source>
</evidence>
<dbReference type="Proteomes" id="UP000008022">
    <property type="component" value="Unassembled WGS sequence"/>
</dbReference>
<evidence type="ECO:0000313" key="2">
    <source>
        <dbReference type="Proteomes" id="UP000008022"/>
    </source>
</evidence>
<keyword evidence="2" id="KW-1185">Reference proteome</keyword>
<dbReference type="EnsemblPlants" id="ORUFI03G24880.1">
    <property type="protein sequence ID" value="ORUFI03G24880.1"/>
    <property type="gene ID" value="ORUFI03G24880"/>
</dbReference>
<dbReference type="AlphaFoldDB" id="A0A0E0NXJ9"/>
<proteinExistence type="predicted"/>
<organism evidence="1 2">
    <name type="scientific">Oryza rufipogon</name>
    <name type="common">Brownbeard rice</name>
    <name type="synonym">Asian wild rice</name>
    <dbReference type="NCBI Taxonomy" id="4529"/>
    <lineage>
        <taxon>Eukaryota</taxon>
        <taxon>Viridiplantae</taxon>
        <taxon>Streptophyta</taxon>
        <taxon>Embryophyta</taxon>
        <taxon>Tracheophyta</taxon>
        <taxon>Spermatophyta</taxon>
        <taxon>Magnoliopsida</taxon>
        <taxon>Liliopsida</taxon>
        <taxon>Poales</taxon>
        <taxon>Poaceae</taxon>
        <taxon>BOP clade</taxon>
        <taxon>Oryzoideae</taxon>
        <taxon>Oryzeae</taxon>
        <taxon>Oryzinae</taxon>
        <taxon>Oryza</taxon>
    </lineage>
</organism>
<name>A0A0E0NXJ9_ORYRU</name>
<dbReference type="Gramene" id="ORUFI03G24880.1">
    <property type="protein sequence ID" value="ORUFI03G24880.1"/>
    <property type="gene ID" value="ORUFI03G24880"/>
</dbReference>
<sequence>MSRHRWNIVKFLQIFFRSVSNLRLQLSSAPQSANPSFSSIEEWKEEMALYPSAPPTSPPPPARPPLLLLRAAPSKGIGKMLSVLRLRGLTNCQPIVPMPYTA</sequence>
<reference evidence="1" key="2">
    <citation type="submission" date="2015-06" db="UniProtKB">
        <authorList>
            <consortium name="EnsemblPlants"/>
        </authorList>
    </citation>
    <scope>IDENTIFICATION</scope>
</reference>
<accession>A0A0E0NXJ9</accession>